<gene>
    <name evidence="2" type="ORF">KF715C_ch47420</name>
</gene>
<dbReference type="AlphaFoldDB" id="A0A1L7NIN1"/>
<dbReference type="RefSeq" id="WP_016488816.1">
    <property type="nucleotide sequence ID" value="NZ_AP015029.1"/>
</dbReference>
<dbReference type="Proteomes" id="UP000218731">
    <property type="component" value="Chromosome 1"/>
</dbReference>
<accession>A0A1L7NIN1</accession>
<protein>
    <recommendedName>
        <fullName evidence="4">Alpha-xenorhabdolysin family binary toxin subunit B</fullName>
    </recommendedName>
</protein>
<evidence type="ECO:0000313" key="3">
    <source>
        <dbReference type="Proteomes" id="UP000218731"/>
    </source>
</evidence>
<dbReference type="EMBL" id="AP015029">
    <property type="protein sequence ID" value="BAW25315.1"/>
    <property type="molecule type" value="Genomic_DNA"/>
</dbReference>
<evidence type="ECO:0000256" key="1">
    <source>
        <dbReference type="SAM" id="Coils"/>
    </source>
</evidence>
<proteinExistence type="predicted"/>
<evidence type="ECO:0008006" key="4">
    <source>
        <dbReference type="Google" id="ProtNLM"/>
    </source>
</evidence>
<dbReference type="InterPro" id="IPR047760">
    <property type="entry name" value="XaxB-like"/>
</dbReference>
<sequence length="311" mass="34421">MEIANTQTVTPDVVEMQNLQDQIFQLIGSWEMNVLPAAREQLDELCTLLLAVERAFKESLIGGIVLLEDRRFIPGVDSAASQRRLASVLERLNQHHAHLARKNLRLELFSLSALVDALPELAARTAGLQVQAVAFDERLMQLQQQRADIVQAIELFEKPSVASALKGLIPSDDEVDQIMGLITDPKFDAGLFKAVTQKLARHADALDGAKTFVDLGKARGRLDSKIEAAVDDQRQVQRTLQAAREELEAVTALSGLVPLKNGWLHELRKVESEWQAQAARLSATMDLEAATVALDGLCEYLKVVQLLYDRS</sequence>
<reference evidence="2 3" key="1">
    <citation type="submission" date="2015-11" db="EMBL/GenBank/DDBJ databases">
        <title>Complete genome sequencing of a biphenyl-degrading bacterium, Pseudomonas putida KF715 (=NBRC110667).</title>
        <authorList>
            <person name="Suenaga H."/>
            <person name="Fujihara N."/>
            <person name="Watanabe T."/>
            <person name="Hirose J."/>
            <person name="Kimura N."/>
            <person name="Yamazoe A."/>
            <person name="Hosoyama A."/>
            <person name="Shimodaira J."/>
            <person name="Furukawa K."/>
        </authorList>
    </citation>
    <scope>NUCLEOTIDE SEQUENCE [LARGE SCALE GENOMIC DNA]</scope>
    <source>
        <strain evidence="2 3">KF715</strain>
    </source>
</reference>
<keyword evidence="1" id="KW-0175">Coiled coil</keyword>
<organism evidence="2 3">
    <name type="scientific">Pseudomonas putida</name>
    <name type="common">Arthrobacter siderocapsulatus</name>
    <dbReference type="NCBI Taxonomy" id="303"/>
    <lineage>
        <taxon>Bacteria</taxon>
        <taxon>Pseudomonadati</taxon>
        <taxon>Pseudomonadota</taxon>
        <taxon>Gammaproteobacteria</taxon>
        <taxon>Pseudomonadales</taxon>
        <taxon>Pseudomonadaceae</taxon>
        <taxon>Pseudomonas</taxon>
    </lineage>
</organism>
<dbReference type="NCBIfam" id="NF033927">
    <property type="entry name" value="alph_xenorhab_B"/>
    <property type="match status" value="1"/>
</dbReference>
<name>A0A1L7NIN1_PSEPU</name>
<feature type="coiled-coil region" evidence="1">
    <location>
        <begin position="226"/>
        <end position="253"/>
    </location>
</feature>
<evidence type="ECO:0000313" key="2">
    <source>
        <dbReference type="EMBL" id="BAW25315.1"/>
    </source>
</evidence>